<feature type="domain" description="SWIM-type" evidence="7">
    <location>
        <begin position="500"/>
        <end position="536"/>
    </location>
</feature>
<dbReference type="EMBL" id="SZYD01000017">
    <property type="protein sequence ID" value="KAD3067821.1"/>
    <property type="molecule type" value="Genomic_DNA"/>
</dbReference>
<organism evidence="8 9">
    <name type="scientific">Mikania micrantha</name>
    <name type="common">bitter vine</name>
    <dbReference type="NCBI Taxonomy" id="192012"/>
    <lineage>
        <taxon>Eukaryota</taxon>
        <taxon>Viridiplantae</taxon>
        <taxon>Streptophyta</taxon>
        <taxon>Embryophyta</taxon>
        <taxon>Tracheophyta</taxon>
        <taxon>Spermatophyta</taxon>
        <taxon>Magnoliopsida</taxon>
        <taxon>eudicotyledons</taxon>
        <taxon>Gunneridae</taxon>
        <taxon>Pentapetalae</taxon>
        <taxon>asterids</taxon>
        <taxon>campanulids</taxon>
        <taxon>Asterales</taxon>
        <taxon>Asteraceae</taxon>
        <taxon>Asteroideae</taxon>
        <taxon>Heliantheae alliance</taxon>
        <taxon>Eupatorieae</taxon>
        <taxon>Mikania</taxon>
    </lineage>
</organism>
<reference evidence="8 9" key="1">
    <citation type="submission" date="2019-05" db="EMBL/GenBank/DDBJ databases">
        <title>Mikania micrantha, genome provides insights into the molecular mechanism of rapid growth.</title>
        <authorList>
            <person name="Liu B."/>
        </authorList>
    </citation>
    <scope>NUCLEOTIDE SEQUENCE [LARGE SCALE GENOMIC DNA]</scope>
    <source>
        <strain evidence="8">NLD-2019</strain>
        <tissue evidence="8">Leaf</tissue>
    </source>
</reference>
<dbReference type="SUPFAM" id="SSF52540">
    <property type="entry name" value="P-loop containing nucleoside triphosphate hydrolases"/>
    <property type="match status" value="1"/>
</dbReference>
<dbReference type="AlphaFoldDB" id="A0A5N6M266"/>
<dbReference type="Pfam" id="PF00685">
    <property type="entry name" value="Sulfotransfer_1"/>
    <property type="match status" value="1"/>
</dbReference>
<dbReference type="InterPro" id="IPR000863">
    <property type="entry name" value="Sulfotransferase_dom"/>
</dbReference>
<evidence type="ECO:0000313" key="9">
    <source>
        <dbReference type="Proteomes" id="UP000326396"/>
    </source>
</evidence>
<sequence>MSRFPSLPGSEYEEDDAKYNMICDKHKHLLETLPKGSGWRIQHLYNYNGFWLGPMTLKSNLLLHTYFKSEPTDIILASFMKSGTTWLKALMFSTLNRDHYSFSNHHLHNNSPQSTFPYLDAESYPMTDFTTFSAPRLFATHFARTLLPALDPKDILVSKWHFMSKLRSKDLPPLSFDEAFELFCLGVSEFGPFWEHVLSYWRASLESPDKILFLRYEELMKQPEVVVRKLADFMGKPVNKKGVEKFGKLVEVEKQQFFRKGEIGDWKNYLSEEMKDRIDGIIDEKFKGSVRSGGFEELNADNLNQDKGKDIILSPAFECYESPTRTQECLQSLDYLDLYSGVTYDECVVTCNKAGKPQSKRTFDTLVESSLNVRQSSFKVTDCPAHICVQLCKESSKFVVIRFVENHNHALVDSFNRDLLKSGRQLSYSTKQFTHNMSMNKIGPTISHWLQVSMKGGHHNVNGTPTDFKNFSRYVKLFVDRMLHYSVTHLDKRNDPINVFVVKFDKEDNSASCSCMCFMRIGYLCRHVFCVYRVNNVDTIPSRYIAERWTKDLLPKRIFDISNGYGVDSTPRSLLRFEILDSVTECVDALRSDDDGLSFFATRIRELKDHIFRNIVSNFNSKECNDDVIEDLLGITGNVEVSCSNPEGIRNKGTGKIRRIGSSFEKSAEKPKKAPRLCRTCFKYVTDHDSRNCKKKNPDSNTST</sequence>
<gene>
    <name evidence="8" type="ORF">E3N88_35701</name>
</gene>
<protein>
    <recommendedName>
        <fullName evidence="7">SWIM-type domain-containing protein</fullName>
    </recommendedName>
</protein>
<evidence type="ECO:0000256" key="1">
    <source>
        <dbReference type="ARBA" id="ARBA00005771"/>
    </source>
</evidence>
<evidence type="ECO:0000259" key="7">
    <source>
        <dbReference type="PROSITE" id="PS50966"/>
    </source>
</evidence>
<dbReference type="GO" id="GO:0008270">
    <property type="term" value="F:zinc ion binding"/>
    <property type="evidence" value="ECO:0007669"/>
    <property type="project" value="UniProtKB-KW"/>
</dbReference>
<dbReference type="InterPro" id="IPR007527">
    <property type="entry name" value="Znf_SWIM"/>
</dbReference>
<dbReference type="SMART" id="SM00575">
    <property type="entry name" value="ZnF_PMZ"/>
    <property type="match status" value="1"/>
</dbReference>
<comment type="caution">
    <text evidence="8">The sequence shown here is derived from an EMBL/GenBank/DDBJ whole genome shotgun (WGS) entry which is preliminary data.</text>
</comment>
<dbReference type="PANTHER" id="PTHR11783">
    <property type="entry name" value="SULFOTRANSFERASE SULT"/>
    <property type="match status" value="1"/>
</dbReference>
<dbReference type="Proteomes" id="UP000326396">
    <property type="component" value="Linkage Group LG7"/>
</dbReference>
<name>A0A5N6M266_9ASTR</name>
<keyword evidence="4 6" id="KW-0863">Zinc-finger</keyword>
<evidence type="ECO:0000256" key="4">
    <source>
        <dbReference type="ARBA" id="ARBA00022771"/>
    </source>
</evidence>
<keyword evidence="3" id="KW-0479">Metal-binding</keyword>
<evidence type="ECO:0000313" key="8">
    <source>
        <dbReference type="EMBL" id="KAD3067821.1"/>
    </source>
</evidence>
<dbReference type="Gene3D" id="3.40.50.300">
    <property type="entry name" value="P-loop containing nucleotide triphosphate hydrolases"/>
    <property type="match status" value="1"/>
</dbReference>
<dbReference type="InterPro" id="IPR006564">
    <property type="entry name" value="Znf_PMZ"/>
</dbReference>
<keyword evidence="5" id="KW-0862">Zinc</keyword>
<dbReference type="PROSITE" id="PS50966">
    <property type="entry name" value="ZF_SWIM"/>
    <property type="match status" value="1"/>
</dbReference>
<dbReference type="InterPro" id="IPR027417">
    <property type="entry name" value="P-loop_NTPase"/>
</dbReference>
<comment type="similarity">
    <text evidence="1">Belongs to the sulfotransferase 1 family.</text>
</comment>
<evidence type="ECO:0000256" key="2">
    <source>
        <dbReference type="ARBA" id="ARBA00022679"/>
    </source>
</evidence>
<keyword evidence="2" id="KW-0808">Transferase</keyword>
<dbReference type="GO" id="GO:0008146">
    <property type="term" value="F:sulfotransferase activity"/>
    <property type="evidence" value="ECO:0007669"/>
    <property type="project" value="InterPro"/>
</dbReference>
<evidence type="ECO:0000256" key="6">
    <source>
        <dbReference type="PROSITE-ProRule" id="PRU00325"/>
    </source>
</evidence>
<proteinExistence type="inferred from homology"/>
<evidence type="ECO:0000256" key="3">
    <source>
        <dbReference type="ARBA" id="ARBA00022723"/>
    </source>
</evidence>
<evidence type="ECO:0000256" key="5">
    <source>
        <dbReference type="ARBA" id="ARBA00022833"/>
    </source>
</evidence>
<accession>A0A5N6M266</accession>
<dbReference type="OrthoDB" id="205623at2759"/>
<keyword evidence="9" id="KW-1185">Reference proteome</keyword>